<dbReference type="Pfam" id="PF04290">
    <property type="entry name" value="DctQ"/>
    <property type="match status" value="1"/>
</dbReference>
<feature type="transmembrane region" description="Helical" evidence="9">
    <location>
        <begin position="82"/>
        <end position="105"/>
    </location>
</feature>
<keyword evidence="6 9" id="KW-1133">Transmembrane helix</keyword>
<dbReference type="GO" id="GO:0015740">
    <property type="term" value="P:C4-dicarboxylate transport"/>
    <property type="evidence" value="ECO:0007669"/>
    <property type="project" value="TreeGrafter"/>
</dbReference>
<name>A0A365L6Z4_9BACL</name>
<dbReference type="AlphaFoldDB" id="A0A365L6Z4"/>
<dbReference type="InterPro" id="IPR007387">
    <property type="entry name" value="TRAP_DctQ"/>
</dbReference>
<dbReference type="EMBL" id="QLZR01000001">
    <property type="protein sequence ID" value="RAZ81180.1"/>
    <property type="molecule type" value="Genomic_DNA"/>
</dbReference>
<keyword evidence="7 9" id="KW-0472">Membrane</keyword>
<evidence type="ECO:0000259" key="10">
    <source>
        <dbReference type="Pfam" id="PF04290"/>
    </source>
</evidence>
<keyword evidence="3" id="KW-1003">Cell membrane</keyword>
<evidence type="ECO:0000256" key="3">
    <source>
        <dbReference type="ARBA" id="ARBA00022475"/>
    </source>
</evidence>
<comment type="subcellular location">
    <subcellularLocation>
        <location evidence="1">Cell inner membrane</location>
        <topology evidence="1">Multi-pass membrane protein</topology>
    </subcellularLocation>
</comment>
<evidence type="ECO:0000256" key="7">
    <source>
        <dbReference type="ARBA" id="ARBA00023136"/>
    </source>
</evidence>
<sequence>MRDIVDRITAFLTCSLMVAMVLVACWQVFTRFVLGAPSTLSEEFLRYSLIWLTMLGSAYAYGKKKHLAVVFVARKVPKKFKFYVDMLVELIVLAFILVILLYGGTQAYQNSVGQVSSALGLPTQYLYLSIIVSGVLFLFYALIHIVEHFRDKKRNKNLETQFESDEILE</sequence>
<evidence type="ECO:0000313" key="11">
    <source>
        <dbReference type="EMBL" id="RAZ81180.1"/>
    </source>
</evidence>
<feature type="transmembrane region" description="Helical" evidence="9">
    <location>
        <begin position="7"/>
        <end position="29"/>
    </location>
</feature>
<reference evidence="11 12" key="1">
    <citation type="submission" date="2018-06" db="EMBL/GenBank/DDBJ databases">
        <title>The draft genome sequences of strains SCU63 and S1.</title>
        <authorList>
            <person name="Gan L."/>
        </authorList>
    </citation>
    <scope>NUCLEOTIDE SEQUENCE [LARGE SCALE GENOMIC DNA]</scope>
    <source>
        <strain evidence="11 12">SCU63</strain>
    </source>
</reference>
<dbReference type="RefSeq" id="WP_112221603.1">
    <property type="nucleotide sequence ID" value="NZ_CP196859.1"/>
</dbReference>
<keyword evidence="5 9" id="KW-0812">Transmembrane</keyword>
<dbReference type="PROSITE" id="PS51257">
    <property type="entry name" value="PROKAR_LIPOPROTEIN"/>
    <property type="match status" value="1"/>
</dbReference>
<comment type="similarity">
    <text evidence="8">Belongs to the TRAP transporter small permease family.</text>
</comment>
<evidence type="ECO:0000313" key="12">
    <source>
        <dbReference type="Proteomes" id="UP000251002"/>
    </source>
</evidence>
<evidence type="ECO:0000256" key="1">
    <source>
        <dbReference type="ARBA" id="ARBA00004429"/>
    </source>
</evidence>
<feature type="domain" description="Tripartite ATP-independent periplasmic transporters DctQ component" evidence="10">
    <location>
        <begin position="20"/>
        <end position="150"/>
    </location>
</feature>
<keyword evidence="12" id="KW-1185">Reference proteome</keyword>
<dbReference type="PANTHER" id="PTHR35011:SF2">
    <property type="entry name" value="2,3-DIKETO-L-GULONATE TRAP TRANSPORTER SMALL PERMEASE PROTEIN YIAM"/>
    <property type="match status" value="1"/>
</dbReference>
<dbReference type="Proteomes" id="UP000251002">
    <property type="component" value="Unassembled WGS sequence"/>
</dbReference>
<feature type="transmembrane region" description="Helical" evidence="9">
    <location>
        <begin position="125"/>
        <end position="146"/>
    </location>
</feature>
<evidence type="ECO:0000256" key="2">
    <source>
        <dbReference type="ARBA" id="ARBA00022448"/>
    </source>
</evidence>
<organism evidence="11 12">
    <name type="scientific">Planococcus halotolerans</name>
    <dbReference type="NCBI Taxonomy" id="2233542"/>
    <lineage>
        <taxon>Bacteria</taxon>
        <taxon>Bacillati</taxon>
        <taxon>Bacillota</taxon>
        <taxon>Bacilli</taxon>
        <taxon>Bacillales</taxon>
        <taxon>Caryophanaceae</taxon>
        <taxon>Planococcus</taxon>
    </lineage>
</organism>
<evidence type="ECO:0000256" key="9">
    <source>
        <dbReference type="SAM" id="Phobius"/>
    </source>
</evidence>
<dbReference type="PANTHER" id="PTHR35011">
    <property type="entry name" value="2,3-DIKETO-L-GULONATE TRAP TRANSPORTER SMALL PERMEASE PROTEIN YIAM"/>
    <property type="match status" value="1"/>
</dbReference>
<evidence type="ECO:0000256" key="6">
    <source>
        <dbReference type="ARBA" id="ARBA00022989"/>
    </source>
</evidence>
<proteinExistence type="inferred from homology"/>
<accession>A0A365L6Z4</accession>
<comment type="caution">
    <text evidence="11">The sequence shown here is derived from an EMBL/GenBank/DDBJ whole genome shotgun (WGS) entry which is preliminary data.</text>
</comment>
<keyword evidence="2" id="KW-0813">Transport</keyword>
<evidence type="ECO:0000256" key="4">
    <source>
        <dbReference type="ARBA" id="ARBA00022519"/>
    </source>
</evidence>
<keyword evidence="4" id="KW-0997">Cell inner membrane</keyword>
<evidence type="ECO:0000256" key="8">
    <source>
        <dbReference type="ARBA" id="ARBA00038436"/>
    </source>
</evidence>
<protein>
    <submittedName>
        <fullName evidence="11">TRAP transporter small permease</fullName>
    </submittedName>
</protein>
<gene>
    <name evidence="11" type="ORF">DP120_02525</name>
</gene>
<evidence type="ECO:0000256" key="5">
    <source>
        <dbReference type="ARBA" id="ARBA00022692"/>
    </source>
</evidence>
<feature type="transmembrane region" description="Helical" evidence="9">
    <location>
        <begin position="44"/>
        <end position="61"/>
    </location>
</feature>
<dbReference type="InterPro" id="IPR055348">
    <property type="entry name" value="DctQ"/>
</dbReference>
<dbReference type="GO" id="GO:0005886">
    <property type="term" value="C:plasma membrane"/>
    <property type="evidence" value="ECO:0007669"/>
    <property type="project" value="UniProtKB-SubCell"/>
</dbReference>
<dbReference type="GO" id="GO:0022857">
    <property type="term" value="F:transmembrane transporter activity"/>
    <property type="evidence" value="ECO:0007669"/>
    <property type="project" value="TreeGrafter"/>
</dbReference>